<reference evidence="6 7" key="1">
    <citation type="journal article" date="2017" name="Int. J. Syst. Evol. Microbiol.">
        <title>Ramlibacter alkalitolerans sp. nov., alkali-tolerant bacterium isolated from soil of ginseng.</title>
        <authorList>
            <person name="Lee D.H."/>
            <person name="Cha C.J."/>
        </authorList>
    </citation>
    <scope>NUCLEOTIDE SEQUENCE [LARGE SCALE GENOMIC DNA]</scope>
    <source>
        <strain evidence="6 7">KACC 19305</strain>
    </source>
</reference>
<evidence type="ECO:0000313" key="6">
    <source>
        <dbReference type="EMBL" id="MBL0423876.1"/>
    </source>
</evidence>
<proteinExistence type="inferred from homology"/>
<keyword evidence="7" id="KW-1185">Reference proteome</keyword>
<protein>
    <submittedName>
        <fullName evidence="6">PQQ-binding-like beta-propeller repeat protein</fullName>
    </submittedName>
</protein>
<dbReference type="PANTHER" id="PTHR32303:SF20">
    <property type="entry name" value="QUINOPROTEIN ETHANOL DEHYDROGENASE"/>
    <property type="match status" value="1"/>
</dbReference>
<name>A0ABS1JIE3_9BURK</name>
<evidence type="ECO:0000256" key="1">
    <source>
        <dbReference type="ARBA" id="ARBA00001931"/>
    </source>
</evidence>
<organism evidence="6 7">
    <name type="scientific">Ramlibacter alkalitolerans</name>
    <dbReference type="NCBI Taxonomy" id="2039631"/>
    <lineage>
        <taxon>Bacteria</taxon>
        <taxon>Pseudomonadati</taxon>
        <taxon>Pseudomonadota</taxon>
        <taxon>Betaproteobacteria</taxon>
        <taxon>Burkholderiales</taxon>
        <taxon>Comamonadaceae</taxon>
        <taxon>Ramlibacter</taxon>
    </lineage>
</organism>
<dbReference type="SMART" id="SM00564">
    <property type="entry name" value="PQQ"/>
    <property type="match status" value="6"/>
</dbReference>
<dbReference type="InterPro" id="IPR011047">
    <property type="entry name" value="Quinoprotein_ADH-like_sf"/>
</dbReference>
<sequence>MSKMKMSGLAGLALVASALLAPAARAADVDNRRLVDADKTPADWLTYHGTYKSWHYSGLDQINASNVGKLKVAWSHATPKSTRGLQTFPLVADGILYYSGAYNQLFALDGASGDLIWSFKQKLDDDLVSKQTHSPYNRGIALGMGNIYMGTLDGKLIAVDARTGQLKWETPLVDSKKLTVGFTGAPLFVNGKVIIGSQGGEWPYRGPIFGVDAATGKLAWTFLTVGGNDENDPARQTWGGDSLKTGGGGGWMAGGYDPKTNTVYWGTANPAPLYDWGGSEWKTKGARPGDNLYTTSVIALDPETGKLKSYHQELPHDAWDFDSAVGEFVMLERGGKEYIVHPNKGGFVFVYDRNLKIQNVWRGVKNINFVQNIDPKTGELIGRRDMAEGKHQALCPYIAGGYSWNAGTYNPNTGLYYKVGNEWCMDLEVIKTTPVLEPMAQLNIGSNFTVLKTTPDGGKARGHVTARDPLTGAIKWQVDYTEPPLASLLSTKGNLVFVPDARGYLRALDARTGKELWKHNNGQGHNGGIISYMAKGRQYIAVATGWGGLAGDDYKVLYGEPFASMPTDQGALVVFGL</sequence>
<dbReference type="EMBL" id="JAEQND010000001">
    <property type="protein sequence ID" value="MBL0423876.1"/>
    <property type="molecule type" value="Genomic_DNA"/>
</dbReference>
<dbReference type="Gene3D" id="2.140.10.10">
    <property type="entry name" value="Quinoprotein alcohol dehydrogenase-like superfamily"/>
    <property type="match status" value="1"/>
</dbReference>
<accession>A0ABS1JIE3</accession>
<evidence type="ECO:0000259" key="5">
    <source>
        <dbReference type="Pfam" id="PF01011"/>
    </source>
</evidence>
<comment type="caution">
    <text evidence="6">The sequence shown here is derived from an EMBL/GenBank/DDBJ whole genome shotgun (WGS) entry which is preliminary data.</text>
</comment>
<dbReference type="InterPro" id="IPR002372">
    <property type="entry name" value="PQQ_rpt_dom"/>
</dbReference>
<feature type="signal peptide" evidence="4">
    <location>
        <begin position="1"/>
        <end position="26"/>
    </location>
</feature>
<dbReference type="SUPFAM" id="SSF50998">
    <property type="entry name" value="Quinoprotein alcohol dehydrogenase-like"/>
    <property type="match status" value="1"/>
</dbReference>
<dbReference type="Pfam" id="PF01011">
    <property type="entry name" value="PQQ"/>
    <property type="match status" value="2"/>
</dbReference>
<gene>
    <name evidence="6" type="ORF">JI746_02055</name>
</gene>
<keyword evidence="4" id="KW-0732">Signal</keyword>
<dbReference type="InterPro" id="IPR018391">
    <property type="entry name" value="PQQ_b-propeller_rpt"/>
</dbReference>
<feature type="domain" description="Pyrrolo-quinoline quinone repeat" evidence="5">
    <location>
        <begin position="464"/>
        <end position="540"/>
    </location>
</feature>
<feature type="chain" id="PRO_5046426510" evidence="4">
    <location>
        <begin position="27"/>
        <end position="577"/>
    </location>
</feature>
<feature type="domain" description="Pyrrolo-quinoline quinone repeat" evidence="5">
    <location>
        <begin position="44"/>
        <end position="354"/>
    </location>
</feature>
<evidence type="ECO:0000256" key="2">
    <source>
        <dbReference type="ARBA" id="ARBA00008156"/>
    </source>
</evidence>
<evidence type="ECO:0000256" key="4">
    <source>
        <dbReference type="SAM" id="SignalP"/>
    </source>
</evidence>
<keyword evidence="3" id="KW-0560">Oxidoreductase</keyword>
<comment type="similarity">
    <text evidence="2">Belongs to the bacterial PQQ dehydrogenase family.</text>
</comment>
<dbReference type="PANTHER" id="PTHR32303">
    <property type="entry name" value="QUINOPROTEIN ALCOHOL DEHYDROGENASE (CYTOCHROME C)"/>
    <property type="match status" value="1"/>
</dbReference>
<evidence type="ECO:0000313" key="7">
    <source>
        <dbReference type="Proteomes" id="UP000622707"/>
    </source>
</evidence>
<comment type="cofactor">
    <cofactor evidence="1">
        <name>pyrroloquinoline quinone</name>
        <dbReference type="ChEBI" id="CHEBI:58442"/>
    </cofactor>
</comment>
<dbReference type="Proteomes" id="UP000622707">
    <property type="component" value="Unassembled WGS sequence"/>
</dbReference>
<dbReference type="RefSeq" id="WP_201687107.1">
    <property type="nucleotide sequence ID" value="NZ_JAEQND010000001.1"/>
</dbReference>
<evidence type="ECO:0000256" key="3">
    <source>
        <dbReference type="ARBA" id="ARBA00023002"/>
    </source>
</evidence>